<keyword evidence="3" id="KW-1185">Reference proteome</keyword>
<evidence type="ECO:0000259" key="1">
    <source>
        <dbReference type="PROSITE" id="PS50878"/>
    </source>
</evidence>
<gene>
    <name evidence="2" type="ORF">HannXRQ_Chr09g0251101</name>
</gene>
<dbReference type="EMBL" id="CM007898">
    <property type="protein sequence ID" value="OTG14589.1"/>
    <property type="molecule type" value="Genomic_DNA"/>
</dbReference>
<dbReference type="CDD" id="cd01650">
    <property type="entry name" value="RT_nLTR_like"/>
    <property type="match status" value="1"/>
</dbReference>
<sequence>MYWIRILLVICVDRLLKMRLRRPCSLLALTRLLVLTASQQRFSRVHGILLVMTSQERLLIFFDTGNLLRELNHTLIVLVPKVPSPSVVTEFRPIACCNVIYKCISKILAERVKVALNNVVNINQSAFVPGRKISDNILLTQELMHNYHRNSGPPRCAFKVDIQKAYDTVDWKFLKNILLGFGFNSKMVNWIMVCVSTASYSVCVNGNVHGYFKGSRGLRQGDPLSPYLFTLVMEVLTGILHHMIRIDSSFKFHNKCEKQQIINLCFADDLFLFARGEIASARCIMNSLSDFSKMSGLMPSIQKSTVFFCNVPSYIKSAILNIMPFKEGSLPVRYLGVPLISAGLVYKDCSVLMESLDKRIKHWRNKLLSFAGRLQLIVSVLSSMHIFWSSVFLLPNRVIHELEAKMRNFLWSQDVAFHRGKAKVSWKVVCLPKYEGGLGIRRLGDVNKALMTNHIWSIITKRNSLWVEWVHSYRLRGKNFWISKIVSNSCYSWRKLLQLRPQMRQYFWSDVGDGTRTSAWYDSWCELGPLGNFILPRTIANAGFRLEDSVSQIQLNGEWKWPVAWRDLFPVLIQLDQFQITPNKLDRVMWRDGNERTDFSTSCVWNSIRFKETEVEWSTIVWFAQCIPRHAFLMWLIMRGKLLTQDKILQWDFSRRKNMNMMCCLLCYANHDSHSHLFFECNYSTKVWDIVKRKVGMDSVQPKWADIVDWLIIRSKSKLATDYVARVVVAATAYIIWQERNARIFKNQLRPPETVGAHIIQLVRYKLMGARLKNTGNVRRLLSEWDVHGKELLDDGG</sequence>
<protein>
    <submittedName>
        <fullName evidence="2">Putative reverse transcriptase domain, Reverse transcriptase zinc-binding domain protein</fullName>
    </submittedName>
</protein>
<organism evidence="2 3">
    <name type="scientific">Helianthus annuus</name>
    <name type="common">Common sunflower</name>
    <dbReference type="NCBI Taxonomy" id="4232"/>
    <lineage>
        <taxon>Eukaryota</taxon>
        <taxon>Viridiplantae</taxon>
        <taxon>Streptophyta</taxon>
        <taxon>Embryophyta</taxon>
        <taxon>Tracheophyta</taxon>
        <taxon>Spermatophyta</taxon>
        <taxon>Magnoliopsida</taxon>
        <taxon>eudicotyledons</taxon>
        <taxon>Gunneridae</taxon>
        <taxon>Pentapetalae</taxon>
        <taxon>asterids</taxon>
        <taxon>campanulids</taxon>
        <taxon>Asterales</taxon>
        <taxon>Asteraceae</taxon>
        <taxon>Asteroideae</taxon>
        <taxon>Heliantheae alliance</taxon>
        <taxon>Heliantheae</taxon>
        <taxon>Helianthus</taxon>
    </lineage>
</organism>
<keyword evidence="2" id="KW-0548">Nucleotidyltransferase</keyword>
<dbReference type="OMA" id="ASARCIM"/>
<dbReference type="InterPro" id="IPR026960">
    <property type="entry name" value="RVT-Znf"/>
</dbReference>
<dbReference type="Pfam" id="PF00078">
    <property type="entry name" value="RVT_1"/>
    <property type="match status" value="1"/>
</dbReference>
<dbReference type="Pfam" id="PF13966">
    <property type="entry name" value="zf-RVT"/>
    <property type="match status" value="1"/>
</dbReference>
<dbReference type="SUPFAM" id="SSF56672">
    <property type="entry name" value="DNA/RNA polymerases"/>
    <property type="match status" value="1"/>
</dbReference>
<accession>A0A251TUY8</accession>
<keyword evidence="2" id="KW-0808">Transferase</keyword>
<name>A0A251TUY8_HELAN</name>
<dbReference type="Proteomes" id="UP000215914">
    <property type="component" value="Chromosome 9"/>
</dbReference>
<dbReference type="PROSITE" id="PS50878">
    <property type="entry name" value="RT_POL"/>
    <property type="match status" value="1"/>
</dbReference>
<feature type="domain" description="Reverse transcriptase" evidence="1">
    <location>
        <begin position="60"/>
        <end position="339"/>
    </location>
</feature>
<proteinExistence type="predicted"/>
<dbReference type="AlphaFoldDB" id="A0A251TUY8"/>
<reference evidence="3" key="1">
    <citation type="journal article" date="2017" name="Nature">
        <title>The sunflower genome provides insights into oil metabolism, flowering and Asterid evolution.</title>
        <authorList>
            <person name="Badouin H."/>
            <person name="Gouzy J."/>
            <person name="Grassa C.J."/>
            <person name="Murat F."/>
            <person name="Staton S.E."/>
            <person name="Cottret L."/>
            <person name="Lelandais-Briere C."/>
            <person name="Owens G.L."/>
            <person name="Carrere S."/>
            <person name="Mayjonade B."/>
            <person name="Legrand L."/>
            <person name="Gill N."/>
            <person name="Kane N.C."/>
            <person name="Bowers J.E."/>
            <person name="Hubner S."/>
            <person name="Bellec A."/>
            <person name="Berard A."/>
            <person name="Berges H."/>
            <person name="Blanchet N."/>
            <person name="Boniface M.C."/>
            <person name="Brunel D."/>
            <person name="Catrice O."/>
            <person name="Chaidir N."/>
            <person name="Claudel C."/>
            <person name="Donnadieu C."/>
            <person name="Faraut T."/>
            <person name="Fievet G."/>
            <person name="Helmstetter N."/>
            <person name="King M."/>
            <person name="Knapp S.J."/>
            <person name="Lai Z."/>
            <person name="Le Paslier M.C."/>
            <person name="Lippi Y."/>
            <person name="Lorenzon L."/>
            <person name="Mandel J.R."/>
            <person name="Marage G."/>
            <person name="Marchand G."/>
            <person name="Marquand E."/>
            <person name="Bret-Mestries E."/>
            <person name="Morien E."/>
            <person name="Nambeesan S."/>
            <person name="Nguyen T."/>
            <person name="Pegot-Espagnet P."/>
            <person name="Pouilly N."/>
            <person name="Raftis F."/>
            <person name="Sallet E."/>
            <person name="Schiex T."/>
            <person name="Thomas J."/>
            <person name="Vandecasteele C."/>
            <person name="Vares D."/>
            <person name="Vear F."/>
            <person name="Vautrin S."/>
            <person name="Crespi M."/>
            <person name="Mangin B."/>
            <person name="Burke J.M."/>
            <person name="Salse J."/>
            <person name="Munos S."/>
            <person name="Vincourt P."/>
            <person name="Rieseberg L.H."/>
            <person name="Langlade N.B."/>
        </authorList>
    </citation>
    <scope>NUCLEOTIDE SEQUENCE [LARGE SCALE GENOMIC DNA]</scope>
    <source>
        <strain evidence="3">cv. SF193</strain>
    </source>
</reference>
<dbReference type="InParanoid" id="A0A251TUY8"/>
<keyword evidence="2" id="KW-0695">RNA-directed DNA polymerase</keyword>
<dbReference type="InterPro" id="IPR000477">
    <property type="entry name" value="RT_dom"/>
</dbReference>
<evidence type="ECO:0000313" key="2">
    <source>
        <dbReference type="EMBL" id="OTG14589.1"/>
    </source>
</evidence>
<evidence type="ECO:0000313" key="3">
    <source>
        <dbReference type="Proteomes" id="UP000215914"/>
    </source>
</evidence>
<dbReference type="PANTHER" id="PTHR33116">
    <property type="entry name" value="REVERSE TRANSCRIPTASE ZINC-BINDING DOMAIN-CONTAINING PROTEIN-RELATED-RELATED"/>
    <property type="match status" value="1"/>
</dbReference>
<dbReference type="PANTHER" id="PTHR33116:SF84">
    <property type="entry name" value="RNA-DIRECTED DNA POLYMERASE"/>
    <property type="match status" value="1"/>
</dbReference>
<dbReference type="GO" id="GO:0003964">
    <property type="term" value="F:RNA-directed DNA polymerase activity"/>
    <property type="evidence" value="ECO:0007669"/>
    <property type="project" value="UniProtKB-KW"/>
</dbReference>
<dbReference type="STRING" id="4232.A0A251TUY8"/>
<dbReference type="InterPro" id="IPR043502">
    <property type="entry name" value="DNA/RNA_pol_sf"/>
</dbReference>